<name>A0A455R3M9_9GAMM</name>
<comment type="similarity">
    <text evidence="2">Belongs to the ACC deaminase/D-cysteine desulfhydrase family.</text>
</comment>
<evidence type="ECO:0000256" key="4">
    <source>
        <dbReference type="PIRSR" id="PIRSR006278-1"/>
    </source>
</evidence>
<feature type="modified residue" description="N6-(pyridoxal phosphate)lysine" evidence="5">
    <location>
        <position position="47"/>
    </location>
</feature>
<keyword evidence="3 5" id="KW-0663">Pyridoxal phosphate</keyword>
<evidence type="ECO:0000256" key="1">
    <source>
        <dbReference type="ARBA" id="ARBA00001933"/>
    </source>
</evidence>
<evidence type="ECO:0000259" key="6">
    <source>
        <dbReference type="Pfam" id="PF00291"/>
    </source>
</evidence>
<evidence type="ECO:0000256" key="2">
    <source>
        <dbReference type="ARBA" id="ARBA00008639"/>
    </source>
</evidence>
<dbReference type="GO" id="GO:0019148">
    <property type="term" value="F:D-cysteine desulfhydrase activity"/>
    <property type="evidence" value="ECO:0007669"/>
    <property type="project" value="TreeGrafter"/>
</dbReference>
<reference evidence="7" key="1">
    <citation type="submission" date="2015-07" db="EMBL/GenBank/DDBJ databases">
        <title>Novel operon containing particulate methane monooxygenase-type genes and epoxyalkane:coenzyme M transferase gene in ethylene-assimilating marine bacterium, Haliea sp. ETY-M.</title>
        <authorList>
            <person name="Suzuki T."/>
            <person name="Habe H."/>
            <person name="Nakajima-Kambe T."/>
            <person name="Fuse H."/>
        </authorList>
    </citation>
    <scope>NUCLEOTIDE SEQUENCE</scope>
    <source>
        <strain evidence="7">ETY-M</strain>
    </source>
</reference>
<dbReference type="InterPro" id="IPR036052">
    <property type="entry name" value="TrpB-like_PALP_sf"/>
</dbReference>
<feature type="active site" description="Nucleophile" evidence="4">
    <location>
        <position position="74"/>
    </location>
</feature>
<evidence type="ECO:0000313" key="7">
    <source>
        <dbReference type="EMBL" id="BBD50146.1"/>
    </source>
</evidence>
<evidence type="ECO:0000256" key="3">
    <source>
        <dbReference type="ARBA" id="ARBA00022898"/>
    </source>
</evidence>
<feature type="domain" description="Tryptophan synthase beta chain-like PALP" evidence="6">
    <location>
        <begin position="12"/>
        <end position="312"/>
    </location>
</feature>
<accession>A0A455R3M9</accession>
<dbReference type="EMBL" id="LC064121">
    <property type="protein sequence ID" value="BBD50146.1"/>
    <property type="molecule type" value="Genomic_DNA"/>
</dbReference>
<dbReference type="InterPro" id="IPR027278">
    <property type="entry name" value="ACCD_DCysDesulf"/>
</dbReference>
<dbReference type="AlphaFoldDB" id="A0A455R3M9"/>
<dbReference type="PANTHER" id="PTHR43780">
    <property type="entry name" value="1-AMINOCYCLOPROPANE-1-CARBOXYLATE DEAMINASE-RELATED"/>
    <property type="match status" value="1"/>
</dbReference>
<organism evidence="7">
    <name type="scientific">Haliea sp. ETY-M</name>
    <dbReference type="NCBI Taxonomy" id="1055105"/>
    <lineage>
        <taxon>Bacteria</taxon>
        <taxon>Pseudomonadati</taxon>
        <taxon>Pseudomonadota</taxon>
        <taxon>Gammaproteobacteria</taxon>
        <taxon>Cellvibrionales</taxon>
        <taxon>Halieaceae</taxon>
        <taxon>Haliea</taxon>
    </lineage>
</organism>
<dbReference type="PIRSF" id="PIRSF006278">
    <property type="entry name" value="ACCD_DCysDesulf"/>
    <property type="match status" value="1"/>
</dbReference>
<evidence type="ECO:0000256" key="5">
    <source>
        <dbReference type="PIRSR" id="PIRSR006278-2"/>
    </source>
</evidence>
<dbReference type="InterPro" id="IPR001926">
    <property type="entry name" value="TrpB-like_PALP"/>
</dbReference>
<dbReference type="Pfam" id="PF00291">
    <property type="entry name" value="PALP"/>
    <property type="match status" value="1"/>
</dbReference>
<proteinExistence type="inferred from homology"/>
<protein>
    <submittedName>
        <fullName evidence="7">Putative pyridoxal phosphate-dependent deaminase</fullName>
    </submittedName>
</protein>
<sequence length="326" mass="34933">MTEATRLPLFAPPTPLQPSRALAETLDLAALWFKRDDLIPFGFGGNKIRGLEWIVADALQQGADTLVTGAGVLSNHVRATASVAASVGLRTRAVYWGSAPEELRGNHLLVRMLGAEVVFTESTDRASVDDFLASEAEQLTRDGHHPYVIPRGGACPLGVLGHVHAVREVLEQFSPTAELPEAIVLAAGSGGTLTGWLLGSALCNAPWNIYGVSVSRSREEVCENVLRLGRQTAKEHNLDAAIRKNDLHVYDTHIGSGYGIPSSAGNQAITAVAKSEGIFLDPTYTGKAFAWLIDAVRQGFLREQRVLFVHSGGEPALFASLAEHVE</sequence>
<dbReference type="SUPFAM" id="SSF53686">
    <property type="entry name" value="Tryptophan synthase beta subunit-like PLP-dependent enzymes"/>
    <property type="match status" value="1"/>
</dbReference>
<comment type="cofactor">
    <cofactor evidence="1">
        <name>pyridoxal 5'-phosphate</name>
        <dbReference type="ChEBI" id="CHEBI:597326"/>
    </cofactor>
</comment>
<dbReference type="PANTHER" id="PTHR43780:SF2">
    <property type="entry name" value="1-AMINOCYCLOPROPANE-1-CARBOXYLATE DEAMINASE-RELATED"/>
    <property type="match status" value="1"/>
</dbReference>
<dbReference type="Gene3D" id="3.40.50.1100">
    <property type="match status" value="2"/>
</dbReference>